<dbReference type="AlphaFoldDB" id="A0A0D2JFD1"/>
<feature type="region of interest" description="Disordered" evidence="1">
    <location>
        <begin position="1"/>
        <end position="22"/>
    </location>
</feature>
<name>A0A0D2JFD1_9BACT</name>
<dbReference type="FunCoup" id="A0A0D2JFD1">
    <property type="interactions" value="23"/>
</dbReference>
<dbReference type="STRING" id="1429043.X474_09770"/>
<dbReference type="InParanoid" id="A0A0D2JFD1"/>
<gene>
    <name evidence="2" type="ORF">X474_09770</name>
</gene>
<keyword evidence="3" id="KW-1185">Reference proteome</keyword>
<reference evidence="2 3" key="1">
    <citation type="submission" date="2013-11" db="EMBL/GenBank/DDBJ databases">
        <title>Metagenomic analysis of a methanogenic consortium involved in long chain n-alkane degradation.</title>
        <authorList>
            <person name="Davidova I.A."/>
            <person name="Callaghan A.V."/>
            <person name="Wawrik B."/>
            <person name="Pruitt S."/>
            <person name="Marks C."/>
            <person name="Duncan K.E."/>
            <person name="Suflita J.M."/>
        </authorList>
    </citation>
    <scope>NUCLEOTIDE SEQUENCE [LARGE SCALE GENOMIC DNA]</scope>
    <source>
        <strain evidence="2 3">SPR</strain>
    </source>
</reference>
<dbReference type="OrthoDB" id="5455928at2"/>
<sequence length="211" mass="22112">MHRIDGSGHQDNHFTEGNPQTGTEATVVTADWLNSVQEEVAHVIEGQNLALDKDDNEQLKTAVNTAIGQAVANCKTEVALDRASEIDAAKNEISGLIDQKVDAGIGAVKQRHIIRWSVSGYAQVADSLLTITPGISCKTKRVGAVISGTGAVGFSAKVGSTALWSSSIDSSGGAANTGTVYLTELDAITISLPIVSGEAYDFRGFILVEEL</sequence>
<feature type="compositionally biased region" description="Basic and acidic residues" evidence="1">
    <location>
        <begin position="1"/>
        <end position="14"/>
    </location>
</feature>
<protein>
    <recommendedName>
        <fullName evidence="4">Tail fiber protein</fullName>
    </recommendedName>
</protein>
<dbReference type="RefSeq" id="WP_044348171.1">
    <property type="nucleotide sequence ID" value="NZ_AZAC01000011.1"/>
</dbReference>
<evidence type="ECO:0000313" key="3">
    <source>
        <dbReference type="Proteomes" id="UP000032233"/>
    </source>
</evidence>
<organism evidence="2 3">
    <name type="scientific">Dethiosulfatarculus sandiegensis</name>
    <dbReference type="NCBI Taxonomy" id="1429043"/>
    <lineage>
        <taxon>Bacteria</taxon>
        <taxon>Pseudomonadati</taxon>
        <taxon>Thermodesulfobacteriota</taxon>
        <taxon>Desulfarculia</taxon>
        <taxon>Desulfarculales</taxon>
        <taxon>Desulfarculaceae</taxon>
        <taxon>Dethiosulfatarculus</taxon>
    </lineage>
</organism>
<evidence type="ECO:0000256" key="1">
    <source>
        <dbReference type="SAM" id="MobiDB-lite"/>
    </source>
</evidence>
<comment type="caution">
    <text evidence="2">The sequence shown here is derived from an EMBL/GenBank/DDBJ whole genome shotgun (WGS) entry which is preliminary data.</text>
</comment>
<evidence type="ECO:0008006" key="4">
    <source>
        <dbReference type="Google" id="ProtNLM"/>
    </source>
</evidence>
<evidence type="ECO:0000313" key="2">
    <source>
        <dbReference type="EMBL" id="KIX14421.1"/>
    </source>
</evidence>
<dbReference type="EMBL" id="AZAC01000011">
    <property type="protein sequence ID" value="KIX14421.1"/>
    <property type="molecule type" value="Genomic_DNA"/>
</dbReference>
<dbReference type="PATRIC" id="fig|1429043.3.peg.2069"/>
<proteinExistence type="predicted"/>
<accession>A0A0D2JFD1</accession>
<dbReference type="Proteomes" id="UP000032233">
    <property type="component" value="Unassembled WGS sequence"/>
</dbReference>